<gene>
    <name evidence="2" type="ORF">BUW47_01090</name>
</gene>
<dbReference type="AlphaFoldDB" id="A0A1L7GT61"/>
<evidence type="ECO:0000256" key="1">
    <source>
        <dbReference type="SAM" id="Phobius"/>
    </source>
</evidence>
<keyword evidence="1" id="KW-0472">Membrane</keyword>
<evidence type="ECO:0000313" key="2">
    <source>
        <dbReference type="EMBL" id="APU45135.1"/>
    </source>
</evidence>
<accession>A0A1L7GT61</accession>
<organism evidence="2 3">
    <name type="scientific">Limosilactobacillus fermentum</name>
    <name type="common">Lactobacillus fermentum</name>
    <dbReference type="NCBI Taxonomy" id="1613"/>
    <lineage>
        <taxon>Bacteria</taxon>
        <taxon>Bacillati</taxon>
        <taxon>Bacillota</taxon>
        <taxon>Bacilli</taxon>
        <taxon>Lactobacillales</taxon>
        <taxon>Lactobacillaceae</taxon>
        <taxon>Limosilactobacillus</taxon>
    </lineage>
</organism>
<keyword evidence="1" id="KW-0812">Transmembrane</keyword>
<evidence type="ECO:0000313" key="3">
    <source>
        <dbReference type="Proteomes" id="UP000185427"/>
    </source>
</evidence>
<dbReference type="OrthoDB" id="2328439at2"/>
<protein>
    <submittedName>
        <fullName evidence="2">Uncharacterized protein</fullName>
    </submittedName>
</protein>
<proteinExistence type="predicted"/>
<dbReference type="RefSeq" id="WP_075667061.1">
    <property type="nucleotide sequence ID" value="NZ_CP019030.1"/>
</dbReference>
<feature type="transmembrane region" description="Helical" evidence="1">
    <location>
        <begin position="12"/>
        <end position="29"/>
    </location>
</feature>
<keyword evidence="1" id="KW-1133">Transmembrane helix</keyword>
<reference evidence="2 3" key="1">
    <citation type="submission" date="2016-12" db="EMBL/GenBank/DDBJ databases">
        <title>Complete Genome Sequence of Lactobacillus fermentum Strain SNUV175, a Probiotic for Treatment of Bacterial Vaginosis.</title>
        <authorList>
            <person name="Lee S."/>
            <person name="You H.J."/>
            <person name="Kwon B."/>
            <person name="Ko G."/>
        </authorList>
    </citation>
    <scope>NUCLEOTIDE SEQUENCE [LARGE SCALE GENOMIC DNA]</scope>
    <source>
        <strain evidence="2 3">SNUV175</strain>
    </source>
</reference>
<dbReference type="Proteomes" id="UP000185427">
    <property type="component" value="Chromosome"/>
</dbReference>
<dbReference type="EMBL" id="CP019030">
    <property type="protein sequence ID" value="APU45135.1"/>
    <property type="molecule type" value="Genomic_DNA"/>
</dbReference>
<sequence length="196" mass="23062">MLEMLKNANWNIVISVLILFGLWAVNANLKELPKMVRDMLKQNREDKSNHDLQIESYFRQASNEDLQAILNRWTSFITNMEKAAQEMRSEDGTDEYVKLEHKTIMYGSPRTVHAVAAMQHFEYREDKNKPDPYKLMMYMATIACSLKRDFTGYEVNPISLLEIKINDFDEYADKFAKYNKEIQKELDQAEKVGYVK</sequence>
<name>A0A1L7GT61_LIMFE</name>